<evidence type="ECO:0000259" key="6">
    <source>
        <dbReference type="PROSITE" id="PS51352"/>
    </source>
</evidence>
<keyword evidence="5" id="KW-0676">Redox-active center</keyword>
<feature type="disulfide bond" description="Redox-active" evidence="5">
    <location>
        <begin position="32"/>
        <end position="35"/>
    </location>
</feature>
<evidence type="ECO:0000313" key="8">
    <source>
        <dbReference type="Proteomes" id="UP000030686"/>
    </source>
</evidence>
<dbReference type="OrthoDB" id="10263751at2759"/>
<gene>
    <name evidence="7" type="ORF">PROQFM164_S10g000024</name>
</gene>
<dbReference type="Pfam" id="PF00085">
    <property type="entry name" value="Thioredoxin"/>
    <property type="match status" value="1"/>
</dbReference>
<evidence type="ECO:0000256" key="1">
    <source>
        <dbReference type="ARBA" id="ARBA00008987"/>
    </source>
</evidence>
<comment type="similarity">
    <text evidence="1 3">Belongs to the thioredoxin family.</text>
</comment>
<feature type="site" description="Contributes to redox potential value" evidence="4">
    <location>
        <position position="33"/>
    </location>
</feature>
<organism evidence="7 8">
    <name type="scientific">Penicillium roqueforti (strain FM164)</name>
    <dbReference type="NCBI Taxonomy" id="1365484"/>
    <lineage>
        <taxon>Eukaryota</taxon>
        <taxon>Fungi</taxon>
        <taxon>Dikarya</taxon>
        <taxon>Ascomycota</taxon>
        <taxon>Pezizomycotina</taxon>
        <taxon>Eurotiomycetes</taxon>
        <taxon>Eurotiomycetidae</taxon>
        <taxon>Eurotiales</taxon>
        <taxon>Aspergillaceae</taxon>
        <taxon>Penicillium</taxon>
    </lineage>
</organism>
<sequence length="106" mass="11913">MPVIEITSRAEFLQKILGSPDPVVLDCYAEWCSHCKAIEPKIEELSNLYTPVKFYQVDVDKIEDVGQELGVRAKPTFMLFKDGEKITEIVGAHLPAVEQGIKTHLL</sequence>
<dbReference type="InterPro" id="IPR013766">
    <property type="entry name" value="Thioredoxin_domain"/>
</dbReference>
<accession>W6QP65</accession>
<dbReference type="PRINTS" id="PR00421">
    <property type="entry name" value="THIOREDOXIN"/>
</dbReference>
<protein>
    <recommendedName>
        <fullName evidence="3">Thioredoxin</fullName>
    </recommendedName>
</protein>
<feature type="site" description="Contributes to redox potential value" evidence="4">
    <location>
        <position position="34"/>
    </location>
</feature>
<dbReference type="FunFam" id="3.40.30.10:FF:000245">
    <property type="entry name" value="Thioredoxin"/>
    <property type="match status" value="1"/>
</dbReference>
<reference evidence="7" key="1">
    <citation type="journal article" date="2014" name="Nat. Commun.">
        <title>Multiple recent horizontal transfers of a large genomic region in cheese making fungi.</title>
        <authorList>
            <person name="Cheeseman K."/>
            <person name="Ropars J."/>
            <person name="Renault P."/>
            <person name="Dupont J."/>
            <person name="Gouzy J."/>
            <person name="Branca A."/>
            <person name="Abraham A.L."/>
            <person name="Ceppi M."/>
            <person name="Conseiller E."/>
            <person name="Debuchy R."/>
            <person name="Malagnac F."/>
            <person name="Goarin A."/>
            <person name="Silar P."/>
            <person name="Lacoste S."/>
            <person name="Sallet E."/>
            <person name="Bensimon A."/>
            <person name="Giraud T."/>
            <person name="Brygoo Y."/>
        </authorList>
    </citation>
    <scope>NUCLEOTIDE SEQUENCE [LARGE SCALE GENOMIC DNA]</scope>
    <source>
        <strain evidence="7">FM164</strain>
    </source>
</reference>
<dbReference type="PANTHER" id="PTHR46115">
    <property type="entry name" value="THIOREDOXIN-LIKE PROTEIN 1"/>
    <property type="match status" value="1"/>
</dbReference>
<evidence type="ECO:0000256" key="3">
    <source>
        <dbReference type="PIRNR" id="PIRNR000077"/>
    </source>
</evidence>
<feature type="site" description="Deprotonates C-terminal active site Cys" evidence="4">
    <location>
        <position position="26"/>
    </location>
</feature>
<dbReference type="CDD" id="cd02947">
    <property type="entry name" value="TRX_family"/>
    <property type="match status" value="1"/>
</dbReference>
<dbReference type="OMA" id="CYADWCS"/>
<keyword evidence="2 5" id="KW-1015">Disulfide bond</keyword>
<dbReference type="Gene3D" id="3.40.30.10">
    <property type="entry name" value="Glutaredoxin"/>
    <property type="match status" value="1"/>
</dbReference>
<dbReference type="STRING" id="1365484.W6QP65"/>
<dbReference type="AlphaFoldDB" id="W6QP65"/>
<dbReference type="InterPro" id="IPR036249">
    <property type="entry name" value="Thioredoxin-like_sf"/>
</dbReference>
<name>W6QP65_PENRF</name>
<feature type="active site" description="Nucleophile" evidence="4">
    <location>
        <position position="32"/>
    </location>
</feature>
<evidence type="ECO:0000256" key="2">
    <source>
        <dbReference type="ARBA" id="ARBA00023157"/>
    </source>
</evidence>
<dbReference type="PIRSF" id="PIRSF000077">
    <property type="entry name" value="Thioredoxin"/>
    <property type="match status" value="1"/>
</dbReference>
<dbReference type="GO" id="GO:0015035">
    <property type="term" value="F:protein-disulfide reductase activity"/>
    <property type="evidence" value="ECO:0007669"/>
    <property type="project" value="InterPro"/>
</dbReference>
<feature type="active site" description="Nucleophile" evidence="4">
    <location>
        <position position="35"/>
    </location>
</feature>
<evidence type="ECO:0000256" key="4">
    <source>
        <dbReference type="PIRSR" id="PIRSR000077-1"/>
    </source>
</evidence>
<keyword evidence="8" id="KW-1185">Reference proteome</keyword>
<evidence type="ECO:0000313" key="7">
    <source>
        <dbReference type="EMBL" id="CDM38210.1"/>
    </source>
</evidence>
<dbReference type="PROSITE" id="PS51352">
    <property type="entry name" value="THIOREDOXIN_2"/>
    <property type="match status" value="1"/>
</dbReference>
<evidence type="ECO:0000256" key="5">
    <source>
        <dbReference type="PIRSR" id="PIRSR000077-4"/>
    </source>
</evidence>
<dbReference type="EMBL" id="HG792024">
    <property type="protein sequence ID" value="CDM38210.1"/>
    <property type="molecule type" value="Genomic_DNA"/>
</dbReference>
<proteinExistence type="inferred from homology"/>
<dbReference type="Proteomes" id="UP000030686">
    <property type="component" value="Unassembled WGS sequence"/>
</dbReference>
<dbReference type="InterPro" id="IPR005746">
    <property type="entry name" value="Thioredoxin"/>
</dbReference>
<dbReference type="SUPFAM" id="SSF52833">
    <property type="entry name" value="Thioredoxin-like"/>
    <property type="match status" value="1"/>
</dbReference>
<feature type="domain" description="Thioredoxin" evidence="6">
    <location>
        <begin position="1"/>
        <end position="106"/>
    </location>
</feature>